<feature type="transmembrane region" description="Helical" evidence="1">
    <location>
        <begin position="59"/>
        <end position="78"/>
    </location>
</feature>
<proteinExistence type="predicted"/>
<accession>A0A975FXX9</accession>
<evidence type="ECO:0000313" key="3">
    <source>
        <dbReference type="Proteomes" id="UP000676409"/>
    </source>
</evidence>
<dbReference type="Proteomes" id="UP000676409">
    <property type="component" value="Chromosome"/>
</dbReference>
<keyword evidence="1" id="KW-0472">Membrane</keyword>
<feature type="transmembrane region" description="Helical" evidence="1">
    <location>
        <begin position="12"/>
        <end position="39"/>
    </location>
</feature>
<dbReference type="AlphaFoldDB" id="A0A975FXX9"/>
<sequence>MTNAQDGHRAYVVLGIGAVCIILAAFQLWRGAAFVGFGWKSLPTWASRSENPGLFWGQVGPVALLGLFSVCLGVKMILSGG</sequence>
<keyword evidence="3" id="KW-1185">Reference proteome</keyword>
<protein>
    <submittedName>
        <fullName evidence="2">Uncharacterized protein</fullName>
    </submittedName>
</protein>
<organism evidence="2 3">
    <name type="scientific">Phenylobacterium montanum</name>
    <dbReference type="NCBI Taxonomy" id="2823693"/>
    <lineage>
        <taxon>Bacteria</taxon>
        <taxon>Pseudomonadati</taxon>
        <taxon>Pseudomonadota</taxon>
        <taxon>Alphaproteobacteria</taxon>
        <taxon>Caulobacterales</taxon>
        <taxon>Caulobacteraceae</taxon>
        <taxon>Phenylobacterium</taxon>
    </lineage>
</organism>
<dbReference type="RefSeq" id="WP_211936388.1">
    <property type="nucleotide sequence ID" value="NZ_CP073078.1"/>
</dbReference>
<keyword evidence="1" id="KW-1133">Transmembrane helix</keyword>
<dbReference type="KEGG" id="caul:KCG34_14645"/>
<evidence type="ECO:0000256" key="1">
    <source>
        <dbReference type="SAM" id="Phobius"/>
    </source>
</evidence>
<gene>
    <name evidence="2" type="ORF">KCG34_14645</name>
</gene>
<name>A0A975FXX9_9CAUL</name>
<keyword evidence="1" id="KW-0812">Transmembrane</keyword>
<dbReference type="EMBL" id="CP073078">
    <property type="protein sequence ID" value="QUD86336.1"/>
    <property type="molecule type" value="Genomic_DNA"/>
</dbReference>
<reference evidence="2" key="1">
    <citation type="submission" date="2021-04" db="EMBL/GenBank/DDBJ databases">
        <title>The complete genome sequence of Caulobacter sp. S6.</title>
        <authorList>
            <person name="Tang Y."/>
            <person name="Ouyang W."/>
            <person name="Liu Q."/>
            <person name="Huang B."/>
            <person name="Guo Z."/>
            <person name="Lei P."/>
        </authorList>
    </citation>
    <scope>NUCLEOTIDE SEQUENCE</scope>
    <source>
        <strain evidence="2">S6</strain>
    </source>
</reference>
<evidence type="ECO:0000313" key="2">
    <source>
        <dbReference type="EMBL" id="QUD86336.1"/>
    </source>
</evidence>